<dbReference type="Gene3D" id="3.40.190.10">
    <property type="entry name" value="Periplasmic binding protein-like II"/>
    <property type="match status" value="1"/>
</dbReference>
<name>A0A934TTM0_9BURK</name>
<dbReference type="InterPro" id="IPR042100">
    <property type="entry name" value="Bug_dom1"/>
</dbReference>
<dbReference type="Pfam" id="PF03401">
    <property type="entry name" value="TctC"/>
    <property type="match status" value="1"/>
</dbReference>
<feature type="chain" id="PRO_5038035429" evidence="2">
    <location>
        <begin position="30"/>
        <end position="328"/>
    </location>
</feature>
<dbReference type="AlphaFoldDB" id="A0A934TTM0"/>
<evidence type="ECO:0000313" key="3">
    <source>
        <dbReference type="EMBL" id="MBK6007148.1"/>
    </source>
</evidence>
<dbReference type="InterPro" id="IPR005064">
    <property type="entry name" value="BUG"/>
</dbReference>
<gene>
    <name evidence="3" type="ORF">JJB11_13690</name>
</gene>
<evidence type="ECO:0000256" key="2">
    <source>
        <dbReference type="SAM" id="SignalP"/>
    </source>
</evidence>
<dbReference type="PIRSF" id="PIRSF017082">
    <property type="entry name" value="YflP"/>
    <property type="match status" value="1"/>
</dbReference>
<dbReference type="EMBL" id="JAEPWM010000005">
    <property type="protein sequence ID" value="MBK6007148.1"/>
    <property type="molecule type" value="Genomic_DNA"/>
</dbReference>
<evidence type="ECO:0000256" key="1">
    <source>
        <dbReference type="ARBA" id="ARBA00006987"/>
    </source>
</evidence>
<organism evidence="3 4">
    <name type="scientific">Ramlibacter ginsenosidimutans</name>
    <dbReference type="NCBI Taxonomy" id="502333"/>
    <lineage>
        <taxon>Bacteria</taxon>
        <taxon>Pseudomonadati</taxon>
        <taxon>Pseudomonadota</taxon>
        <taxon>Betaproteobacteria</taxon>
        <taxon>Burkholderiales</taxon>
        <taxon>Comamonadaceae</taxon>
        <taxon>Ramlibacter</taxon>
    </lineage>
</organism>
<feature type="signal peptide" evidence="2">
    <location>
        <begin position="1"/>
        <end position="29"/>
    </location>
</feature>
<reference evidence="3" key="1">
    <citation type="journal article" date="2012" name="J. Microbiol. Biotechnol.">
        <title>Ramlibacter ginsenosidimutans sp. nov., with ginsenoside-converting activity.</title>
        <authorList>
            <person name="Wang L."/>
            <person name="An D.S."/>
            <person name="Kim S.G."/>
            <person name="Jin F.X."/>
            <person name="Kim S.C."/>
            <person name="Lee S.T."/>
            <person name="Im W.T."/>
        </authorList>
    </citation>
    <scope>NUCLEOTIDE SEQUENCE</scope>
    <source>
        <strain evidence="3">KACC 17527</strain>
    </source>
</reference>
<dbReference type="PANTHER" id="PTHR42928">
    <property type="entry name" value="TRICARBOXYLATE-BINDING PROTEIN"/>
    <property type="match status" value="1"/>
</dbReference>
<keyword evidence="2" id="KW-0732">Signal</keyword>
<comment type="caution">
    <text evidence="3">The sequence shown here is derived from an EMBL/GenBank/DDBJ whole genome shotgun (WGS) entry which is preliminary data.</text>
</comment>
<keyword evidence="4" id="KW-1185">Reference proteome</keyword>
<dbReference type="RefSeq" id="WP_201172013.1">
    <property type="nucleotide sequence ID" value="NZ_JAEPWM010000005.1"/>
</dbReference>
<reference evidence="3" key="2">
    <citation type="submission" date="2021-01" db="EMBL/GenBank/DDBJ databases">
        <authorList>
            <person name="Kang M."/>
        </authorList>
    </citation>
    <scope>NUCLEOTIDE SEQUENCE</scope>
    <source>
        <strain evidence="3">KACC 17527</strain>
    </source>
</reference>
<dbReference type="Proteomes" id="UP000630528">
    <property type="component" value="Unassembled WGS sequence"/>
</dbReference>
<accession>A0A934TTM0</accession>
<dbReference type="Gene3D" id="3.40.190.150">
    <property type="entry name" value="Bordetella uptake gene, domain 1"/>
    <property type="match status" value="1"/>
</dbReference>
<protein>
    <submittedName>
        <fullName evidence="3">Tripartite tricarboxylate transporter substrate binding protein</fullName>
    </submittedName>
</protein>
<dbReference type="PANTHER" id="PTHR42928:SF5">
    <property type="entry name" value="BLR1237 PROTEIN"/>
    <property type="match status" value="1"/>
</dbReference>
<comment type="similarity">
    <text evidence="1">Belongs to the UPF0065 (bug) family.</text>
</comment>
<sequence>MFEFKNKLGALLAATLLVVAAGVSSSANAQAAFPNRPVTLINGYPPGGGSDMTARSLAHELSEIWKQPVIVDNKPGAGTTVSAALVARAQPDGYTLLISTTALAAAQTLFKSSVSYDYLSAFAPISQIARSPFYLVVRPDSKYKTLADLVSDMKARPNALNYGSPGPGSIPHLTAAALNMQTGSAATHVPFQGTAPSLTALLGGQVDFVFADVSSLTWIRAGKLRPLAMTGKTRSEALPDVPTLSETLPGSEFYVWAALEAPAGTPKAIVDQIAAAVQQAVRSAALKKRFRDFEQEAVSSSPEELKSMKIQEVGRYERLIKSSGVKLD</sequence>
<evidence type="ECO:0000313" key="4">
    <source>
        <dbReference type="Proteomes" id="UP000630528"/>
    </source>
</evidence>
<proteinExistence type="inferred from homology"/>
<dbReference type="SUPFAM" id="SSF53850">
    <property type="entry name" value="Periplasmic binding protein-like II"/>
    <property type="match status" value="1"/>
</dbReference>
<dbReference type="CDD" id="cd07012">
    <property type="entry name" value="PBP2_Bug_TTT"/>
    <property type="match status" value="1"/>
</dbReference>